<evidence type="ECO:0000313" key="10">
    <source>
        <dbReference type="EMBL" id="GAA3639779.1"/>
    </source>
</evidence>
<evidence type="ECO:0000256" key="1">
    <source>
        <dbReference type="ARBA" id="ARBA00004651"/>
    </source>
</evidence>
<dbReference type="Gene3D" id="1.20.1250.20">
    <property type="entry name" value="MFS general substrate transporter like domains"/>
    <property type="match status" value="1"/>
</dbReference>
<keyword evidence="4 8" id="KW-0812">Transmembrane</keyword>
<feature type="transmembrane region" description="Helical" evidence="8">
    <location>
        <begin position="241"/>
        <end position="265"/>
    </location>
</feature>
<dbReference type="NCBIfam" id="TIGR00879">
    <property type="entry name" value="SP"/>
    <property type="match status" value="1"/>
</dbReference>
<feature type="transmembrane region" description="Helical" evidence="8">
    <location>
        <begin position="406"/>
        <end position="428"/>
    </location>
</feature>
<dbReference type="Proteomes" id="UP001501490">
    <property type="component" value="Unassembled WGS sequence"/>
</dbReference>
<evidence type="ECO:0000256" key="6">
    <source>
        <dbReference type="ARBA" id="ARBA00023136"/>
    </source>
</evidence>
<dbReference type="PROSITE" id="PS00217">
    <property type="entry name" value="SUGAR_TRANSPORT_2"/>
    <property type="match status" value="1"/>
</dbReference>
<feature type="transmembrane region" description="Helical" evidence="8">
    <location>
        <begin position="95"/>
        <end position="116"/>
    </location>
</feature>
<feature type="transmembrane region" description="Helical" evidence="8">
    <location>
        <begin position="309"/>
        <end position="330"/>
    </location>
</feature>
<dbReference type="EMBL" id="BAABAB010000050">
    <property type="protein sequence ID" value="GAA3639779.1"/>
    <property type="molecule type" value="Genomic_DNA"/>
</dbReference>
<sequence>MIRSAVVAAVGGLIFGFDTAVISGAEEQIQQAFGLSDAMLGFTVTTALIGTIIGALIAGKPADRYGRKKVLYVIGILYVIGAIGSALAPTAETLMVFRFIGGLGVGASSVCAPIYTAEVAPPANRGKLVGLVQFNIVLGILVAYASNAVIRSIVTEDHAWRWMLGVMVVPAAIFLLLLPTVPETPRWLAADGQWDAAEKTSRRLCTTPEEADAQMAEIHSSLEAAENAPSVPFFTRGHAKVILLAVAIAFFNQMSGINAILYYAPRVMQEAGASANAAYLMSVAVGAVNLIATMLALTVIDKLGRRKLMIIGSIGYLISLGFLTGLMFYYEKVLGGAFSSTSSVLVLIGLMVFIAAHAFGQGSVIWVFISEIFPNRIRGRGQSLGSLTHWVFAAITSFIFPPIIGAFGGGAAFSIFFIAMIGQLIWVLKVMPETKGVPLEEMEAKLGLTHDPRDTVDPLAARGH</sequence>
<evidence type="ECO:0000256" key="8">
    <source>
        <dbReference type="SAM" id="Phobius"/>
    </source>
</evidence>
<dbReference type="InterPro" id="IPR050820">
    <property type="entry name" value="MFS_Sugar_Transporter"/>
</dbReference>
<proteinExistence type="inferred from homology"/>
<protein>
    <submittedName>
        <fullName evidence="10">Sugar porter family MFS transporter</fullName>
    </submittedName>
</protein>
<comment type="subcellular location">
    <subcellularLocation>
        <location evidence="1">Cell membrane</location>
        <topology evidence="1">Multi-pass membrane protein</topology>
    </subcellularLocation>
</comment>
<feature type="transmembrane region" description="Helical" evidence="8">
    <location>
        <begin position="277"/>
        <end position="297"/>
    </location>
</feature>
<keyword evidence="6 8" id="KW-0472">Membrane</keyword>
<dbReference type="InterPro" id="IPR003663">
    <property type="entry name" value="Sugar/inositol_transpt"/>
</dbReference>
<feature type="transmembrane region" description="Helical" evidence="8">
    <location>
        <begin position="128"/>
        <end position="147"/>
    </location>
</feature>
<evidence type="ECO:0000259" key="9">
    <source>
        <dbReference type="PROSITE" id="PS50850"/>
    </source>
</evidence>
<feature type="domain" description="Major facilitator superfamily (MFS) profile" evidence="9">
    <location>
        <begin position="4"/>
        <end position="435"/>
    </location>
</feature>
<dbReference type="SUPFAM" id="SSF103473">
    <property type="entry name" value="MFS general substrate transporter"/>
    <property type="match status" value="1"/>
</dbReference>
<keyword evidence="11" id="KW-1185">Reference proteome</keyword>
<reference evidence="11" key="1">
    <citation type="journal article" date="2019" name="Int. J. Syst. Evol. Microbiol.">
        <title>The Global Catalogue of Microorganisms (GCM) 10K type strain sequencing project: providing services to taxonomists for standard genome sequencing and annotation.</title>
        <authorList>
            <consortium name="The Broad Institute Genomics Platform"/>
            <consortium name="The Broad Institute Genome Sequencing Center for Infectious Disease"/>
            <person name="Wu L."/>
            <person name="Ma J."/>
        </authorList>
    </citation>
    <scope>NUCLEOTIDE SEQUENCE [LARGE SCALE GENOMIC DNA]</scope>
    <source>
        <strain evidence="11">JCM 16929</strain>
    </source>
</reference>
<dbReference type="PRINTS" id="PR00171">
    <property type="entry name" value="SUGRTRNSPORT"/>
</dbReference>
<comment type="similarity">
    <text evidence="2 7">Belongs to the major facilitator superfamily. Sugar transporter (TC 2.A.1.1) family.</text>
</comment>
<dbReference type="PANTHER" id="PTHR48023">
    <property type="entry name" value="D-XYLOSE-PROTON SYMPORTER-LIKE 2"/>
    <property type="match status" value="1"/>
</dbReference>
<dbReference type="Pfam" id="PF00083">
    <property type="entry name" value="Sugar_tr"/>
    <property type="match status" value="1"/>
</dbReference>
<feature type="transmembrane region" description="Helical" evidence="8">
    <location>
        <begin position="40"/>
        <end position="58"/>
    </location>
</feature>
<evidence type="ECO:0000256" key="5">
    <source>
        <dbReference type="ARBA" id="ARBA00022989"/>
    </source>
</evidence>
<dbReference type="InterPro" id="IPR005828">
    <property type="entry name" value="MFS_sugar_transport-like"/>
</dbReference>
<comment type="caution">
    <text evidence="10">The sequence shown here is derived from an EMBL/GenBank/DDBJ whole genome shotgun (WGS) entry which is preliminary data.</text>
</comment>
<dbReference type="InterPro" id="IPR036259">
    <property type="entry name" value="MFS_trans_sf"/>
</dbReference>
<dbReference type="PANTHER" id="PTHR48023:SF4">
    <property type="entry name" value="D-XYLOSE-PROTON SYMPORTER-LIKE 2"/>
    <property type="match status" value="1"/>
</dbReference>
<evidence type="ECO:0000313" key="11">
    <source>
        <dbReference type="Proteomes" id="UP001501490"/>
    </source>
</evidence>
<feature type="transmembrane region" description="Helical" evidence="8">
    <location>
        <begin position="342"/>
        <end position="369"/>
    </location>
</feature>
<feature type="transmembrane region" description="Helical" evidence="8">
    <location>
        <begin position="159"/>
        <end position="178"/>
    </location>
</feature>
<evidence type="ECO:0000256" key="3">
    <source>
        <dbReference type="ARBA" id="ARBA00022448"/>
    </source>
</evidence>
<evidence type="ECO:0000256" key="7">
    <source>
        <dbReference type="RuleBase" id="RU003346"/>
    </source>
</evidence>
<feature type="transmembrane region" description="Helical" evidence="8">
    <location>
        <begin position="70"/>
        <end position="89"/>
    </location>
</feature>
<organism evidence="10 11">
    <name type="scientific">Microlunatus ginsengisoli</name>
    <dbReference type="NCBI Taxonomy" id="363863"/>
    <lineage>
        <taxon>Bacteria</taxon>
        <taxon>Bacillati</taxon>
        <taxon>Actinomycetota</taxon>
        <taxon>Actinomycetes</taxon>
        <taxon>Propionibacteriales</taxon>
        <taxon>Propionibacteriaceae</taxon>
        <taxon>Microlunatus</taxon>
    </lineage>
</organism>
<evidence type="ECO:0000256" key="4">
    <source>
        <dbReference type="ARBA" id="ARBA00022692"/>
    </source>
</evidence>
<dbReference type="PROSITE" id="PS00216">
    <property type="entry name" value="SUGAR_TRANSPORT_1"/>
    <property type="match status" value="2"/>
</dbReference>
<name>A0ABP7AU60_9ACTN</name>
<feature type="transmembrane region" description="Helical" evidence="8">
    <location>
        <begin position="381"/>
        <end position="400"/>
    </location>
</feature>
<gene>
    <name evidence="10" type="ORF">GCM10022236_47900</name>
</gene>
<keyword evidence="3 7" id="KW-0813">Transport</keyword>
<evidence type="ECO:0000256" key="2">
    <source>
        <dbReference type="ARBA" id="ARBA00010992"/>
    </source>
</evidence>
<accession>A0ABP7AU60</accession>
<dbReference type="InterPro" id="IPR020846">
    <property type="entry name" value="MFS_dom"/>
</dbReference>
<keyword evidence="5 8" id="KW-1133">Transmembrane helix</keyword>
<dbReference type="PROSITE" id="PS50850">
    <property type="entry name" value="MFS"/>
    <property type="match status" value="1"/>
</dbReference>
<dbReference type="InterPro" id="IPR005829">
    <property type="entry name" value="Sugar_transporter_CS"/>
</dbReference>